<keyword evidence="3" id="KW-1185">Reference proteome</keyword>
<feature type="compositionally biased region" description="Basic and acidic residues" evidence="1">
    <location>
        <begin position="236"/>
        <end position="246"/>
    </location>
</feature>
<dbReference type="EMBL" id="JAAMPC010000007">
    <property type="protein sequence ID" value="KAG2301921.1"/>
    <property type="molecule type" value="Genomic_DNA"/>
</dbReference>
<evidence type="ECO:0000256" key="1">
    <source>
        <dbReference type="SAM" id="MobiDB-lite"/>
    </source>
</evidence>
<feature type="compositionally biased region" description="Basic residues" evidence="1">
    <location>
        <begin position="527"/>
        <end position="537"/>
    </location>
</feature>
<feature type="compositionally biased region" description="Basic residues" evidence="1">
    <location>
        <begin position="369"/>
        <end position="379"/>
    </location>
</feature>
<feature type="compositionally biased region" description="Basic and acidic residues" evidence="1">
    <location>
        <begin position="331"/>
        <end position="343"/>
    </location>
</feature>
<sequence>MENLKKKERPLPISKGCEVEASEKMGSKVLGLELSSSKIRRKPVPPECLNEGVKFKEGLVVDAYLNDGWWNGVIVGVVKEIHIDNHYKVCFEDTKEQRSLKLDIRRFMEWQNNVWIEAHMVVVKCILGDPELHSNLVEDVDTEFGKVVDLVKRGYRLKRQDWRSGSVNIAVAEAEIEENNYGPGTDATDKEKIEFLTKQLEIYKERVEQLEDLLGIRRETEKETDEFHATPQAATKTKENDKNLEREVEDDVNLQFYIDSRRQQVSKKKTQDEEEQLVDNDAEDGEKERETSKDKEGQIEEAERNGKEVAISGEGSETSKDNEKDEEDNEDASKEPEQVLEKKQGKRKKDRMEEVENVNEDTTNICKEVKKKKPRREKKRNTDEEPVNDDTVVDEDGKADEPNQGAGARTSKSKKQKIQPRDVSADDVIGGVLEDLNLKEQEEEEQVDDEADKPVQVEQKKRGRPAGRKNKTHEGKEQQGEANDEAEKPKKGEKNKPGRKGKTKEEKKQQVEADDEAEKPEQVEKRKLGRPAGRKRAVAGTSISEKQKTQAGKDSTDDPE</sequence>
<protein>
    <submittedName>
        <fullName evidence="2">Uncharacterized protein</fullName>
    </submittedName>
</protein>
<evidence type="ECO:0000313" key="3">
    <source>
        <dbReference type="Proteomes" id="UP000886595"/>
    </source>
</evidence>
<evidence type="ECO:0000313" key="2">
    <source>
        <dbReference type="EMBL" id="KAG2301921.1"/>
    </source>
</evidence>
<organism evidence="2 3">
    <name type="scientific">Brassica carinata</name>
    <name type="common">Ethiopian mustard</name>
    <name type="synonym">Abyssinian cabbage</name>
    <dbReference type="NCBI Taxonomy" id="52824"/>
    <lineage>
        <taxon>Eukaryota</taxon>
        <taxon>Viridiplantae</taxon>
        <taxon>Streptophyta</taxon>
        <taxon>Embryophyta</taxon>
        <taxon>Tracheophyta</taxon>
        <taxon>Spermatophyta</taxon>
        <taxon>Magnoliopsida</taxon>
        <taxon>eudicotyledons</taxon>
        <taxon>Gunneridae</taxon>
        <taxon>Pentapetalae</taxon>
        <taxon>rosids</taxon>
        <taxon>malvids</taxon>
        <taxon>Brassicales</taxon>
        <taxon>Brassicaceae</taxon>
        <taxon>Brassiceae</taxon>
        <taxon>Brassica</taxon>
    </lineage>
</organism>
<name>A0A8X7V5R0_BRACI</name>
<feature type="compositionally biased region" description="Basic and acidic residues" evidence="1">
    <location>
        <begin position="286"/>
        <end position="307"/>
    </location>
</feature>
<feature type="compositionally biased region" description="Basic and acidic residues" evidence="1">
    <location>
        <begin position="472"/>
        <end position="496"/>
    </location>
</feature>
<feature type="compositionally biased region" description="Acidic residues" evidence="1">
    <location>
        <begin position="441"/>
        <end position="451"/>
    </location>
</feature>
<dbReference type="AlphaFoldDB" id="A0A8X7V5R0"/>
<feature type="compositionally biased region" description="Basic residues" evidence="1">
    <location>
        <begin position="461"/>
        <end position="471"/>
    </location>
</feature>
<gene>
    <name evidence="2" type="ORF">Bca52824_030572</name>
</gene>
<feature type="region of interest" description="Disordered" evidence="1">
    <location>
        <begin position="263"/>
        <end position="560"/>
    </location>
</feature>
<feature type="region of interest" description="Disordered" evidence="1">
    <location>
        <begin position="221"/>
        <end position="248"/>
    </location>
</feature>
<dbReference type="Proteomes" id="UP000886595">
    <property type="component" value="Unassembled WGS sequence"/>
</dbReference>
<accession>A0A8X7V5R0</accession>
<feature type="compositionally biased region" description="Acidic residues" evidence="1">
    <location>
        <begin position="272"/>
        <end position="285"/>
    </location>
</feature>
<proteinExistence type="predicted"/>
<feature type="compositionally biased region" description="Acidic residues" evidence="1">
    <location>
        <begin position="384"/>
        <end position="394"/>
    </location>
</feature>
<feature type="compositionally biased region" description="Polar residues" evidence="1">
    <location>
        <begin position="541"/>
        <end position="553"/>
    </location>
</feature>
<reference evidence="2 3" key="1">
    <citation type="submission" date="2020-02" db="EMBL/GenBank/DDBJ databases">
        <authorList>
            <person name="Ma Q."/>
            <person name="Huang Y."/>
            <person name="Song X."/>
            <person name="Pei D."/>
        </authorList>
    </citation>
    <scope>NUCLEOTIDE SEQUENCE [LARGE SCALE GENOMIC DNA]</scope>
    <source>
        <strain evidence="2">Sxm20200214</strain>
        <tissue evidence="2">Leaf</tissue>
    </source>
</reference>
<dbReference type="OrthoDB" id="2020707at2759"/>
<comment type="caution">
    <text evidence="2">The sequence shown here is derived from an EMBL/GenBank/DDBJ whole genome shotgun (WGS) entry which is preliminary data.</text>
</comment>